<reference evidence="2" key="1">
    <citation type="submission" date="2021-01" db="EMBL/GenBank/DDBJ databases">
        <title>Draft genome sequence of Acholeplasmataceae bacterium strain Mahy22.</title>
        <authorList>
            <person name="Watanabe M."/>
            <person name="Kojima H."/>
            <person name="Fukui M."/>
        </authorList>
    </citation>
    <scope>NUCLEOTIDE SEQUENCE</scope>
    <source>
        <strain evidence="2">Mahy22</strain>
    </source>
</reference>
<name>A0A7U9TI49_9MOLU</name>
<protein>
    <recommendedName>
        <fullName evidence="1">DUF6329 domain-containing protein</fullName>
    </recommendedName>
</protein>
<proteinExistence type="predicted"/>
<feature type="domain" description="DUF6329" evidence="1">
    <location>
        <begin position="60"/>
        <end position="95"/>
    </location>
</feature>
<evidence type="ECO:0000313" key="3">
    <source>
        <dbReference type="Proteomes" id="UP000620133"/>
    </source>
</evidence>
<sequence>MKANFIRKAVNYELIPQDEFVIEKEVLIEPDLFETFIKNPLDVYDFIKENIELMYCDKDGTFHCILVTSEQHDFGILVESEGYHYARYTAYLPKTSIRS</sequence>
<dbReference type="KEGG" id="manr:MPAN_010260"/>
<dbReference type="Proteomes" id="UP000620133">
    <property type="component" value="Chromosome"/>
</dbReference>
<accession>A0A7U9TI49</accession>
<evidence type="ECO:0000259" key="1">
    <source>
        <dbReference type="Pfam" id="PF19854"/>
    </source>
</evidence>
<dbReference type="RefSeq" id="WP_176239596.1">
    <property type="nucleotide sequence ID" value="NZ_AP024412.1"/>
</dbReference>
<dbReference type="AlphaFoldDB" id="A0A7U9TI49"/>
<dbReference type="EMBL" id="AP024412">
    <property type="protein sequence ID" value="BCR36133.1"/>
    <property type="molecule type" value="Genomic_DNA"/>
</dbReference>
<gene>
    <name evidence="2" type="ORF">MPAN_010260</name>
</gene>
<dbReference type="Pfam" id="PF19854">
    <property type="entry name" value="DUF6329"/>
    <property type="match status" value="1"/>
</dbReference>
<organism evidence="2 3">
    <name type="scientific">Mariniplasma anaerobium</name>
    <dbReference type="NCBI Taxonomy" id="2735436"/>
    <lineage>
        <taxon>Bacteria</taxon>
        <taxon>Bacillati</taxon>
        <taxon>Mycoplasmatota</taxon>
        <taxon>Mollicutes</taxon>
        <taxon>Acholeplasmatales</taxon>
        <taxon>Acholeplasmataceae</taxon>
        <taxon>Mariniplasma</taxon>
    </lineage>
</organism>
<evidence type="ECO:0000313" key="2">
    <source>
        <dbReference type="EMBL" id="BCR36133.1"/>
    </source>
</evidence>
<dbReference type="InterPro" id="IPR046292">
    <property type="entry name" value="DUF6329"/>
</dbReference>
<keyword evidence="3" id="KW-1185">Reference proteome</keyword>